<dbReference type="AlphaFoldDB" id="Q7UWR9"/>
<dbReference type="Proteomes" id="UP000001025">
    <property type="component" value="Chromosome"/>
</dbReference>
<sequence>MPLQTNLKAIEGCEFVGNRGPRLSSSLNATESLSCLRD</sequence>
<dbReference type="EMBL" id="BX294135">
    <property type="protein sequence ID" value="CAD72293.1"/>
    <property type="molecule type" value="Genomic_DNA"/>
</dbReference>
<evidence type="ECO:0000313" key="2">
    <source>
        <dbReference type="Proteomes" id="UP000001025"/>
    </source>
</evidence>
<evidence type="ECO:0000313" key="1">
    <source>
        <dbReference type="EMBL" id="CAD72293.1"/>
    </source>
</evidence>
<dbReference type="KEGG" id="rba:RB1838"/>
<reference evidence="1 2" key="1">
    <citation type="journal article" date="2003" name="Proc. Natl. Acad. Sci. U.S.A.">
        <title>Complete genome sequence of the marine planctomycete Pirellula sp. strain 1.</title>
        <authorList>
            <person name="Gloeckner F.O."/>
            <person name="Kube M."/>
            <person name="Bauer M."/>
            <person name="Teeling H."/>
            <person name="Lombardot T."/>
            <person name="Ludwig W."/>
            <person name="Gade D."/>
            <person name="Beck A."/>
            <person name="Borzym K."/>
            <person name="Heitmann K."/>
            <person name="Rabus R."/>
            <person name="Schlesner H."/>
            <person name="Amann R."/>
            <person name="Reinhardt R."/>
        </authorList>
    </citation>
    <scope>NUCLEOTIDE SEQUENCE [LARGE SCALE GENOMIC DNA]</scope>
    <source>
        <strain evidence="2">DSM 10527 / NCIMB 13988 / SH1</strain>
    </source>
</reference>
<dbReference type="EnsemblBacteria" id="CAD72293">
    <property type="protein sequence ID" value="CAD72293"/>
    <property type="gene ID" value="RB1838"/>
</dbReference>
<gene>
    <name evidence="1" type="ordered locus">RB1838</name>
</gene>
<keyword evidence="2" id="KW-1185">Reference proteome</keyword>
<protein>
    <submittedName>
        <fullName evidence="1">Uncharacterized protein</fullName>
    </submittedName>
</protein>
<organism evidence="1 2">
    <name type="scientific">Rhodopirellula baltica (strain DSM 10527 / NCIMB 13988 / SH1)</name>
    <dbReference type="NCBI Taxonomy" id="243090"/>
    <lineage>
        <taxon>Bacteria</taxon>
        <taxon>Pseudomonadati</taxon>
        <taxon>Planctomycetota</taxon>
        <taxon>Planctomycetia</taxon>
        <taxon>Pirellulales</taxon>
        <taxon>Pirellulaceae</taxon>
        <taxon>Rhodopirellula</taxon>
    </lineage>
</organism>
<accession>Q7UWR9</accession>
<dbReference type="InParanoid" id="Q7UWR9"/>
<name>Q7UWR9_RHOBA</name>
<dbReference type="HOGENOM" id="CLU_3332191_0_0_0"/>
<proteinExistence type="predicted"/>